<dbReference type="GO" id="GO:0000178">
    <property type="term" value="C:exosome (RNase complex)"/>
    <property type="evidence" value="ECO:0007669"/>
    <property type="project" value="TreeGrafter"/>
</dbReference>
<organism evidence="8 9">
    <name type="scientific">Lactarius akahatsu</name>
    <dbReference type="NCBI Taxonomy" id="416441"/>
    <lineage>
        <taxon>Eukaryota</taxon>
        <taxon>Fungi</taxon>
        <taxon>Dikarya</taxon>
        <taxon>Basidiomycota</taxon>
        <taxon>Agaricomycotina</taxon>
        <taxon>Agaricomycetes</taxon>
        <taxon>Russulales</taxon>
        <taxon>Russulaceae</taxon>
        <taxon>Lactarius</taxon>
    </lineage>
</organism>
<gene>
    <name evidence="8" type="ORF">EDB92DRAFT_1813852</name>
</gene>
<comment type="function">
    <text evidence="6">Required for exosome-dependent processing of pre-rRNA and small nucleolar RNA (snRNA) precursors. Involved in processing of 35S pre-rRNA at the A0, A1 and A2 sites.</text>
</comment>
<dbReference type="GO" id="GO:0000460">
    <property type="term" value="P:maturation of 5.8S rRNA"/>
    <property type="evidence" value="ECO:0007669"/>
    <property type="project" value="TreeGrafter"/>
</dbReference>
<dbReference type="EMBL" id="JAKELL010000007">
    <property type="protein sequence ID" value="KAH8997415.1"/>
    <property type="molecule type" value="Genomic_DNA"/>
</dbReference>
<dbReference type="GO" id="GO:0003723">
    <property type="term" value="F:RNA binding"/>
    <property type="evidence" value="ECO:0007669"/>
    <property type="project" value="UniProtKB-UniRule"/>
</dbReference>
<dbReference type="PANTHER" id="PTHR15341">
    <property type="entry name" value="SUN-COR STEROID HORMONE RECEPTOR CO-REPRESSOR"/>
    <property type="match status" value="1"/>
</dbReference>
<feature type="compositionally biased region" description="Basic and acidic residues" evidence="7">
    <location>
        <begin position="154"/>
        <end position="171"/>
    </location>
</feature>
<dbReference type="GO" id="GO:0003677">
    <property type="term" value="F:DNA binding"/>
    <property type="evidence" value="ECO:0007669"/>
    <property type="project" value="TreeGrafter"/>
</dbReference>
<sequence>MSDDTLKIKKRLSTLSSSLDELENGLAAMLSQSLPELLLGLDTIQQAKLQVVIPYLVYDLVFVYLKTKGLDPKTHPVVAELDRVRQYFDKIKDSEDPAKRQFAIDRAAATRFIKHAIAQAKDAPPTPTPEPGPSTRVPLDTEGTADTVPVPVKVTEKMLEREQYQRALREEEREEDSGGDLKVIDGEEEDDEQQSEDDSPGQAAPPAAKGKSRASPPETGIGKRRPPIDPFAGYGGDPKPRPLARLRQARRRARRGHGGRLEPT</sequence>
<evidence type="ECO:0000256" key="7">
    <source>
        <dbReference type="SAM" id="MobiDB-lite"/>
    </source>
</evidence>
<keyword evidence="4 6" id="KW-0694">RNA-binding</keyword>
<evidence type="ECO:0000313" key="8">
    <source>
        <dbReference type="EMBL" id="KAH8997415.1"/>
    </source>
</evidence>
<proteinExistence type="inferred from homology"/>
<name>A0AAD4LLD8_9AGAM</name>
<dbReference type="Proteomes" id="UP001201163">
    <property type="component" value="Unassembled WGS sequence"/>
</dbReference>
<dbReference type="Pfam" id="PF04000">
    <property type="entry name" value="Sas10_Utp3"/>
    <property type="match status" value="1"/>
</dbReference>
<feature type="compositionally biased region" description="Acidic residues" evidence="7">
    <location>
        <begin position="186"/>
        <end position="199"/>
    </location>
</feature>
<feature type="region of interest" description="Disordered" evidence="7">
    <location>
        <begin position="117"/>
        <end position="264"/>
    </location>
</feature>
<keyword evidence="3 6" id="KW-0698">rRNA processing</keyword>
<evidence type="ECO:0000256" key="3">
    <source>
        <dbReference type="ARBA" id="ARBA00022552"/>
    </source>
</evidence>
<dbReference type="PANTHER" id="PTHR15341:SF3">
    <property type="entry name" value="NUCLEAR NUCLEIC ACID-BINDING PROTEIN C1D"/>
    <property type="match status" value="1"/>
</dbReference>
<evidence type="ECO:0000256" key="4">
    <source>
        <dbReference type="ARBA" id="ARBA00022884"/>
    </source>
</evidence>
<comment type="similarity">
    <text evidence="2 6">Belongs to the C1D family.</text>
</comment>
<keyword evidence="9" id="KW-1185">Reference proteome</keyword>
<dbReference type="InterPro" id="IPR007146">
    <property type="entry name" value="Sas10/Utp3/C1D"/>
</dbReference>
<dbReference type="GO" id="GO:0005730">
    <property type="term" value="C:nucleolus"/>
    <property type="evidence" value="ECO:0007669"/>
    <property type="project" value="TreeGrafter"/>
</dbReference>
<evidence type="ECO:0000313" key="9">
    <source>
        <dbReference type="Proteomes" id="UP001201163"/>
    </source>
</evidence>
<dbReference type="GO" id="GO:0010468">
    <property type="term" value="P:regulation of gene expression"/>
    <property type="evidence" value="ECO:0007669"/>
    <property type="project" value="TreeGrafter"/>
</dbReference>
<keyword evidence="5 6" id="KW-0539">Nucleus</keyword>
<comment type="subcellular location">
    <subcellularLocation>
        <location evidence="1 6">Nucleus</location>
    </subcellularLocation>
</comment>
<evidence type="ECO:0000256" key="6">
    <source>
        <dbReference type="RuleBase" id="RU368003"/>
    </source>
</evidence>
<evidence type="ECO:0000256" key="2">
    <source>
        <dbReference type="ARBA" id="ARBA00009154"/>
    </source>
</evidence>
<dbReference type="InterPro" id="IPR011082">
    <property type="entry name" value="Exosome-assoc_fac/DNA_repair"/>
</dbReference>
<comment type="caution">
    <text evidence="8">The sequence shown here is derived from an EMBL/GenBank/DDBJ whole genome shotgun (WGS) entry which is preliminary data.</text>
</comment>
<feature type="compositionally biased region" description="Basic residues" evidence="7">
    <location>
        <begin position="242"/>
        <end position="258"/>
    </location>
</feature>
<reference evidence="8" key="1">
    <citation type="submission" date="2022-01" db="EMBL/GenBank/DDBJ databases">
        <title>Comparative genomics reveals a dynamic genome evolution in the ectomycorrhizal milk-cap (Lactarius) mushrooms.</title>
        <authorList>
            <consortium name="DOE Joint Genome Institute"/>
            <person name="Lebreton A."/>
            <person name="Tang N."/>
            <person name="Kuo A."/>
            <person name="LaButti K."/>
            <person name="Drula E."/>
            <person name="Barry K."/>
            <person name="Clum A."/>
            <person name="Lipzen A."/>
            <person name="Mousain D."/>
            <person name="Ng V."/>
            <person name="Wang R."/>
            <person name="Wang X."/>
            <person name="Dai Y."/>
            <person name="Henrissat B."/>
            <person name="Grigoriev I.V."/>
            <person name="Guerin-Laguette A."/>
            <person name="Yu F."/>
            <person name="Martin F.M."/>
        </authorList>
    </citation>
    <scope>NUCLEOTIDE SEQUENCE</scope>
    <source>
        <strain evidence="8">QP</strain>
    </source>
</reference>
<accession>A0AAD4LLD8</accession>
<evidence type="ECO:0000256" key="5">
    <source>
        <dbReference type="ARBA" id="ARBA00023242"/>
    </source>
</evidence>
<protein>
    <recommendedName>
        <fullName evidence="6">Exosome complex protein</fullName>
    </recommendedName>
</protein>
<dbReference type="AlphaFoldDB" id="A0AAD4LLD8"/>
<evidence type="ECO:0000256" key="1">
    <source>
        <dbReference type="ARBA" id="ARBA00004123"/>
    </source>
</evidence>